<feature type="region of interest" description="Disordered" evidence="1">
    <location>
        <begin position="174"/>
        <end position="194"/>
    </location>
</feature>
<evidence type="ECO:0000256" key="1">
    <source>
        <dbReference type="SAM" id="MobiDB-lite"/>
    </source>
</evidence>
<dbReference type="EMBL" id="JAEHOC010000062">
    <property type="protein sequence ID" value="KAG2424712.1"/>
    <property type="molecule type" value="Genomic_DNA"/>
</dbReference>
<feature type="compositionally biased region" description="Low complexity" evidence="1">
    <location>
        <begin position="174"/>
        <end position="192"/>
    </location>
</feature>
<feature type="domain" description="Protein kinase" evidence="2">
    <location>
        <begin position="1"/>
        <end position="212"/>
    </location>
</feature>
<dbReference type="SUPFAM" id="SSF56112">
    <property type="entry name" value="Protein kinase-like (PK-like)"/>
    <property type="match status" value="1"/>
</dbReference>
<evidence type="ECO:0000313" key="3">
    <source>
        <dbReference type="EMBL" id="KAG2424712.1"/>
    </source>
</evidence>
<dbReference type="PROSITE" id="PS50011">
    <property type="entry name" value="PROTEIN_KINASE_DOM"/>
    <property type="match status" value="1"/>
</dbReference>
<dbReference type="Gene3D" id="1.10.510.10">
    <property type="entry name" value="Transferase(Phosphotransferase) domain 1"/>
    <property type="match status" value="1"/>
</dbReference>
<evidence type="ECO:0000259" key="2">
    <source>
        <dbReference type="PROSITE" id="PS50011"/>
    </source>
</evidence>
<organism evidence="3 4">
    <name type="scientific">Chlamydomonas incerta</name>
    <dbReference type="NCBI Taxonomy" id="51695"/>
    <lineage>
        <taxon>Eukaryota</taxon>
        <taxon>Viridiplantae</taxon>
        <taxon>Chlorophyta</taxon>
        <taxon>core chlorophytes</taxon>
        <taxon>Chlorophyceae</taxon>
        <taxon>CS clade</taxon>
        <taxon>Chlamydomonadales</taxon>
        <taxon>Chlamydomonadaceae</taxon>
        <taxon>Chlamydomonas</taxon>
    </lineage>
</organism>
<comment type="caution">
    <text evidence="3">The sequence shown here is derived from an EMBL/GenBank/DDBJ whole genome shotgun (WGS) entry which is preliminary data.</text>
</comment>
<dbReference type="InterPro" id="IPR000719">
    <property type="entry name" value="Prot_kinase_dom"/>
</dbReference>
<evidence type="ECO:0000313" key="4">
    <source>
        <dbReference type="Proteomes" id="UP000650467"/>
    </source>
</evidence>
<dbReference type="InterPro" id="IPR011009">
    <property type="entry name" value="Kinase-like_dom_sf"/>
</dbReference>
<protein>
    <recommendedName>
        <fullName evidence="2">Protein kinase domain-containing protein</fullName>
    </recommendedName>
</protein>
<dbReference type="GO" id="GO:0004672">
    <property type="term" value="F:protein kinase activity"/>
    <property type="evidence" value="ECO:0007669"/>
    <property type="project" value="InterPro"/>
</dbReference>
<dbReference type="OrthoDB" id="2436248at2759"/>
<reference evidence="3" key="1">
    <citation type="journal article" date="2020" name="bioRxiv">
        <title>Comparative genomics of Chlamydomonas.</title>
        <authorList>
            <person name="Craig R.J."/>
            <person name="Hasan A.R."/>
            <person name="Ness R.W."/>
            <person name="Keightley P.D."/>
        </authorList>
    </citation>
    <scope>NUCLEOTIDE SEQUENCE</scope>
    <source>
        <strain evidence="3">SAG 7.73</strain>
    </source>
</reference>
<dbReference type="AlphaFoldDB" id="A0A835SH24"/>
<dbReference type="GO" id="GO:0005524">
    <property type="term" value="F:ATP binding"/>
    <property type="evidence" value="ECO:0007669"/>
    <property type="project" value="InterPro"/>
</dbReference>
<sequence length="212" mass="21759">MVHQRLTILQVLAAYTPHAPKISMALGDAIRVVGPGGNVLRSVTVFPEFVRKSVDLSQQHGSVMGYPELAEMYRALGGGVRCPNLVRLHGGCGGASGACGGGGGIRLQPDGMTLVLHLEPVGLPLGGAPASEADLRRAVRDVLAGLAVLHAAGYVHRDIRWQNVIRLPAASASAASQQPPSSATSSSSSPSSLGGGGAYVLIDLEHAGINKH</sequence>
<name>A0A835SH24_CHLIN</name>
<keyword evidence="4" id="KW-1185">Reference proteome</keyword>
<accession>A0A835SH24</accession>
<gene>
    <name evidence="3" type="ORF">HXX76_014288</name>
</gene>
<proteinExistence type="predicted"/>
<dbReference type="Proteomes" id="UP000650467">
    <property type="component" value="Unassembled WGS sequence"/>
</dbReference>